<organism evidence="1 2">
    <name type="scientific">Finegoldia magna</name>
    <name type="common">Peptostreptococcus magnus</name>
    <dbReference type="NCBI Taxonomy" id="1260"/>
    <lineage>
        <taxon>Bacteria</taxon>
        <taxon>Bacillati</taxon>
        <taxon>Bacillota</taxon>
        <taxon>Tissierellia</taxon>
        <taxon>Tissierellales</taxon>
        <taxon>Peptoniphilaceae</taxon>
        <taxon>Finegoldia</taxon>
    </lineage>
</organism>
<sequence length="52" mass="5816">MDALVSGPITQINNTPIILFEKDKIPSSVQKYLNDSKIKEIQIIRGTESISK</sequence>
<dbReference type="EMBL" id="CP054000">
    <property type="protein sequence ID" value="QKH78910.1"/>
    <property type="molecule type" value="Genomic_DNA"/>
</dbReference>
<reference evidence="1 2" key="1">
    <citation type="submission" date="2020-05" db="EMBL/GenBank/DDBJ databases">
        <title>FDA dAtabase for Regulatory Grade micrObial Sequences (FDA-ARGOS): Supporting development and validation of Infectious Disease Dx tests.</title>
        <authorList>
            <person name="Pederson C."/>
            <person name="Tallon L."/>
            <person name="Sadzewicz L."/>
            <person name="Zhao X."/>
            <person name="Vavikolanu K."/>
            <person name="Mehta A."/>
            <person name="Aluvathingal J."/>
            <person name="Nadendla S."/>
            <person name="Myers T."/>
            <person name="Yan Y."/>
            <person name="Sichtig H."/>
        </authorList>
    </citation>
    <scope>NUCLEOTIDE SEQUENCE [LARGE SCALE GENOMIC DNA]</scope>
    <source>
        <strain evidence="1 2">FDAARGOS_764</strain>
    </source>
</reference>
<proteinExistence type="predicted"/>
<gene>
    <name evidence="1" type="ORF">FOC70_00425</name>
</gene>
<protein>
    <submittedName>
        <fullName evidence="1">Cell wall-binding repeat-containing protein</fullName>
    </submittedName>
</protein>
<evidence type="ECO:0000313" key="2">
    <source>
        <dbReference type="Proteomes" id="UP000502899"/>
    </source>
</evidence>
<dbReference type="Proteomes" id="UP000502899">
    <property type="component" value="Chromosome"/>
</dbReference>
<dbReference type="AlphaFoldDB" id="A0A7D4FZC2"/>
<accession>A0A7D4FZC2</accession>
<evidence type="ECO:0000313" key="1">
    <source>
        <dbReference type="EMBL" id="QKH78910.1"/>
    </source>
</evidence>
<name>A0A7D4FZC2_FINMA</name>